<keyword evidence="1" id="KW-0175">Coiled coil</keyword>
<reference evidence="4" key="1">
    <citation type="submission" date="2016-11" db="EMBL/GenBank/DDBJ databases">
        <authorList>
            <person name="Jaros S."/>
            <person name="Januszkiewicz K."/>
            <person name="Wedrychowicz H."/>
        </authorList>
    </citation>
    <scope>NUCLEOTIDE SEQUENCE [LARGE SCALE GENOMIC DNA]</scope>
    <source>
        <strain evidence="4">DSM 5091</strain>
    </source>
</reference>
<dbReference type="InterPro" id="IPR011990">
    <property type="entry name" value="TPR-like_helical_dom_sf"/>
</dbReference>
<dbReference type="EMBL" id="FQZT01000003">
    <property type="protein sequence ID" value="SHI90656.1"/>
    <property type="molecule type" value="Genomic_DNA"/>
</dbReference>
<evidence type="ECO:0000313" key="4">
    <source>
        <dbReference type="EMBL" id="SHI90656.1"/>
    </source>
</evidence>
<gene>
    <name evidence="4" type="ORF">SAMN02745165_01091</name>
</gene>
<sequence>MSQSLRSSTLSLTLSALACLFLLNACTATTTAGPSAALKQQFLQIQQEQRQQAQLLANLQQQMAELQQQLLGAPAQPQLGAEESFATTSQSMPQPQTTVVPAEIKQEIAGLADSAASYLAAFSSLAAGRYAVAENGFNNFLNSYPQHQYSANARYWLASAQLSQGKLNLAATNLRQVIVSANGQDRAPGAMLLLAKLYRQQQQTEAADELLEQLRDRFPNSAETQQLAPAITN</sequence>
<feature type="signal peptide" evidence="2">
    <location>
        <begin position="1"/>
        <end position="27"/>
    </location>
</feature>
<dbReference type="Pfam" id="PF09976">
    <property type="entry name" value="TPR_21"/>
    <property type="match status" value="1"/>
</dbReference>
<keyword evidence="5" id="KW-1185">Reference proteome</keyword>
<dbReference type="NCBIfam" id="TIGR02795">
    <property type="entry name" value="tol_pal_ybgF"/>
    <property type="match status" value="1"/>
</dbReference>
<keyword evidence="2" id="KW-0732">Signal</keyword>
<dbReference type="RefSeq" id="WP_072906472.1">
    <property type="nucleotide sequence ID" value="NZ_FQZT01000003.1"/>
</dbReference>
<accession>A0A1M6EZ25</accession>
<dbReference type="Gene3D" id="1.25.40.10">
    <property type="entry name" value="Tetratricopeptide repeat domain"/>
    <property type="match status" value="1"/>
</dbReference>
<dbReference type="OrthoDB" id="9781271at2"/>
<feature type="chain" id="PRO_5013133231" evidence="2">
    <location>
        <begin position="28"/>
        <end position="233"/>
    </location>
</feature>
<evidence type="ECO:0000313" key="5">
    <source>
        <dbReference type="Proteomes" id="UP000184171"/>
    </source>
</evidence>
<dbReference type="AlphaFoldDB" id="A0A1M6EZ25"/>
<evidence type="ECO:0000256" key="2">
    <source>
        <dbReference type="SAM" id="SignalP"/>
    </source>
</evidence>
<dbReference type="InterPro" id="IPR018704">
    <property type="entry name" value="SecYEG/CpoB_TPR"/>
</dbReference>
<dbReference type="PROSITE" id="PS51257">
    <property type="entry name" value="PROKAR_LIPOPROTEIN"/>
    <property type="match status" value="1"/>
</dbReference>
<dbReference type="InterPro" id="IPR014162">
    <property type="entry name" value="CpoB_C"/>
</dbReference>
<feature type="domain" description="Ancillary SecYEG translocon subunit/Cell division coordinator CpoB TPR" evidence="3">
    <location>
        <begin position="113"/>
        <end position="214"/>
    </location>
</feature>
<organism evidence="4 5">
    <name type="scientific">Malonomonas rubra DSM 5091</name>
    <dbReference type="NCBI Taxonomy" id="1122189"/>
    <lineage>
        <taxon>Bacteria</taxon>
        <taxon>Pseudomonadati</taxon>
        <taxon>Thermodesulfobacteriota</taxon>
        <taxon>Desulfuromonadia</taxon>
        <taxon>Desulfuromonadales</taxon>
        <taxon>Geopsychrobacteraceae</taxon>
        <taxon>Malonomonas</taxon>
    </lineage>
</organism>
<feature type="coiled-coil region" evidence="1">
    <location>
        <begin position="45"/>
        <end position="76"/>
    </location>
</feature>
<dbReference type="Proteomes" id="UP000184171">
    <property type="component" value="Unassembled WGS sequence"/>
</dbReference>
<name>A0A1M6EZ25_MALRU</name>
<dbReference type="STRING" id="1122189.SAMN02745165_01091"/>
<protein>
    <submittedName>
        <fullName evidence="4">Tol-pal system protein YbgF</fullName>
    </submittedName>
</protein>
<evidence type="ECO:0000256" key="1">
    <source>
        <dbReference type="SAM" id="Coils"/>
    </source>
</evidence>
<proteinExistence type="predicted"/>
<dbReference type="SUPFAM" id="SSF48452">
    <property type="entry name" value="TPR-like"/>
    <property type="match status" value="1"/>
</dbReference>
<evidence type="ECO:0000259" key="3">
    <source>
        <dbReference type="Pfam" id="PF09976"/>
    </source>
</evidence>